<evidence type="ECO:0000256" key="1">
    <source>
        <dbReference type="SAM" id="SignalP"/>
    </source>
</evidence>
<evidence type="ECO:0000313" key="2">
    <source>
        <dbReference type="EMBL" id="MBA8955387.1"/>
    </source>
</evidence>
<reference evidence="2 3" key="1">
    <citation type="submission" date="2020-08" db="EMBL/GenBank/DDBJ databases">
        <title>Genomic Encyclopedia of Type Strains, Phase IV (KMG-IV): sequencing the most valuable type-strain genomes for metagenomic binning, comparative biology and taxonomic classification.</title>
        <authorList>
            <person name="Goeker M."/>
        </authorList>
    </citation>
    <scope>NUCLEOTIDE SEQUENCE [LARGE SCALE GENOMIC DNA]</scope>
    <source>
        <strain evidence="2 3">DSM 44197</strain>
    </source>
</reference>
<feature type="signal peptide" evidence="1">
    <location>
        <begin position="1"/>
        <end position="28"/>
    </location>
</feature>
<name>A0A7W3LW70_ACTNM</name>
<protein>
    <submittedName>
        <fullName evidence="2">Uncharacterized protein</fullName>
    </submittedName>
</protein>
<evidence type="ECO:0000313" key="3">
    <source>
        <dbReference type="Proteomes" id="UP000572680"/>
    </source>
</evidence>
<dbReference type="Gene3D" id="3.20.20.80">
    <property type="entry name" value="Glycosidases"/>
    <property type="match status" value="1"/>
</dbReference>
<dbReference type="AlphaFoldDB" id="A0A7W3LW70"/>
<dbReference type="EMBL" id="JACJIA010000011">
    <property type="protein sequence ID" value="MBA8955387.1"/>
    <property type="molecule type" value="Genomic_DNA"/>
</dbReference>
<proteinExistence type="predicted"/>
<gene>
    <name evidence="2" type="ORF">HNR61_007061</name>
</gene>
<dbReference type="Gene3D" id="2.60.40.1180">
    <property type="entry name" value="Golgi alpha-mannosidase II"/>
    <property type="match status" value="1"/>
</dbReference>
<dbReference type="RefSeq" id="WP_182847374.1">
    <property type="nucleotide sequence ID" value="NZ_BAAALP010000068.1"/>
</dbReference>
<dbReference type="Proteomes" id="UP000572680">
    <property type="component" value="Unassembled WGS sequence"/>
</dbReference>
<organism evidence="2 3">
    <name type="scientific">Actinomadura namibiensis</name>
    <dbReference type="NCBI Taxonomy" id="182080"/>
    <lineage>
        <taxon>Bacteria</taxon>
        <taxon>Bacillati</taxon>
        <taxon>Actinomycetota</taxon>
        <taxon>Actinomycetes</taxon>
        <taxon>Streptosporangiales</taxon>
        <taxon>Thermomonosporaceae</taxon>
        <taxon>Actinomadura</taxon>
    </lineage>
</organism>
<sequence length="457" mass="47512">MPVRPAALRLLAPAAAGLLALVPAAASAAPAPDITVDFGAAVRPVPRTTFNIDITGYGSGSYVTNDAAVRSMLGGGRYGQARMELRYTRPGDPTSKIVAGGAGADTTHTGADWISSIKALGAAPAVIVPLDATDAANLVRHFNTGASPQRVERWIVGNEHPDAAAYAAAFNRVHDAMKAVDPTIEVGGPGAASPDMTYLREFLRVSGSRVDFVDFHKYGAGGDVLRCDGELLARTGEWGQDIERARAVVTETVPARADRIEIQVGELNSDWSEHLPPASCGNVGDGPIQYRNAAIWWSASVFGHIARAGGSGFLYGDKNGALGILYDRPGDQRPAYARNGAGVNERMPVYQGLGFFTGAQGTSLARFGSTLVSSATSLPDVEVYASADPRVIVVVNKGATPRTATVALSQGTTVTGHQKDGTTVSYALPRPLGTLPVTGGRLSVPLSGPSVTQLVVS</sequence>
<dbReference type="SUPFAM" id="SSF51445">
    <property type="entry name" value="(Trans)glycosidases"/>
    <property type="match status" value="1"/>
</dbReference>
<accession>A0A7W3LW70</accession>
<feature type="chain" id="PRO_5030508554" evidence="1">
    <location>
        <begin position="29"/>
        <end position="457"/>
    </location>
</feature>
<dbReference type="InterPro" id="IPR017853">
    <property type="entry name" value="GH"/>
</dbReference>
<comment type="caution">
    <text evidence="2">The sequence shown here is derived from an EMBL/GenBank/DDBJ whole genome shotgun (WGS) entry which is preliminary data.</text>
</comment>
<dbReference type="InterPro" id="IPR013780">
    <property type="entry name" value="Glyco_hydro_b"/>
</dbReference>
<keyword evidence="1" id="KW-0732">Signal</keyword>
<keyword evidence="3" id="KW-1185">Reference proteome</keyword>